<comment type="caution">
    <text evidence="1">The sequence shown here is derived from an EMBL/GenBank/DDBJ whole genome shotgun (WGS) entry which is preliminary data.</text>
</comment>
<dbReference type="EMBL" id="JABSTQ010009110">
    <property type="protein sequence ID" value="KAG0432861.1"/>
    <property type="molecule type" value="Genomic_DNA"/>
</dbReference>
<sequence length="175" mass="18994">MSSKTFAKHETTVTRGIETAALESMKKAREEEARLARESGEIDAEGCPLVTVIADGAWSKRPYKNKYDAPSGVSIHTWEQALMGWLDDNTLVEVQCPTRASHSAATKLIDVGFDTIASTRVPIVPAGPQVTNVASMFLSTYVRNELLVWALSVHGRVLEFAHATCCSTPTVKTGT</sequence>
<keyword evidence="2" id="KW-1185">Reference proteome</keyword>
<evidence type="ECO:0000313" key="1">
    <source>
        <dbReference type="EMBL" id="KAG0432861.1"/>
    </source>
</evidence>
<dbReference type="Proteomes" id="UP000805193">
    <property type="component" value="Unassembled WGS sequence"/>
</dbReference>
<evidence type="ECO:0000313" key="2">
    <source>
        <dbReference type="Proteomes" id="UP000805193"/>
    </source>
</evidence>
<protein>
    <submittedName>
        <fullName evidence="1">Uncharacterized protein</fullName>
    </submittedName>
</protein>
<name>A0AC60QFM5_IXOPE</name>
<gene>
    <name evidence="1" type="ORF">HPB47_020440</name>
</gene>
<reference evidence="1 2" key="1">
    <citation type="journal article" date="2020" name="Cell">
        <title>Large-Scale Comparative Analyses of Tick Genomes Elucidate Their Genetic Diversity and Vector Capacities.</title>
        <authorList>
            <consortium name="Tick Genome and Microbiome Consortium (TIGMIC)"/>
            <person name="Jia N."/>
            <person name="Wang J."/>
            <person name="Shi W."/>
            <person name="Du L."/>
            <person name="Sun Y."/>
            <person name="Zhan W."/>
            <person name="Jiang J.F."/>
            <person name="Wang Q."/>
            <person name="Zhang B."/>
            <person name="Ji P."/>
            <person name="Bell-Sakyi L."/>
            <person name="Cui X.M."/>
            <person name="Yuan T.T."/>
            <person name="Jiang B.G."/>
            <person name="Yang W.F."/>
            <person name="Lam T.T."/>
            <person name="Chang Q.C."/>
            <person name="Ding S.J."/>
            <person name="Wang X.J."/>
            <person name="Zhu J.G."/>
            <person name="Ruan X.D."/>
            <person name="Zhao L."/>
            <person name="Wei J.T."/>
            <person name="Ye R.Z."/>
            <person name="Que T.C."/>
            <person name="Du C.H."/>
            <person name="Zhou Y.H."/>
            <person name="Cheng J.X."/>
            <person name="Dai P.F."/>
            <person name="Guo W.B."/>
            <person name="Han X.H."/>
            <person name="Huang E.J."/>
            <person name="Li L.F."/>
            <person name="Wei W."/>
            <person name="Gao Y.C."/>
            <person name="Liu J.Z."/>
            <person name="Shao H.Z."/>
            <person name="Wang X."/>
            <person name="Wang C.C."/>
            <person name="Yang T.C."/>
            <person name="Huo Q.B."/>
            <person name="Li W."/>
            <person name="Chen H.Y."/>
            <person name="Chen S.E."/>
            <person name="Zhou L.G."/>
            <person name="Ni X.B."/>
            <person name="Tian J.H."/>
            <person name="Sheng Y."/>
            <person name="Liu T."/>
            <person name="Pan Y.S."/>
            <person name="Xia L.Y."/>
            <person name="Li J."/>
            <person name="Zhao F."/>
            <person name="Cao W.C."/>
        </authorList>
    </citation>
    <scope>NUCLEOTIDE SEQUENCE [LARGE SCALE GENOMIC DNA]</scope>
    <source>
        <strain evidence="1">Iper-2018</strain>
    </source>
</reference>
<organism evidence="1 2">
    <name type="scientific">Ixodes persulcatus</name>
    <name type="common">Taiga tick</name>
    <dbReference type="NCBI Taxonomy" id="34615"/>
    <lineage>
        <taxon>Eukaryota</taxon>
        <taxon>Metazoa</taxon>
        <taxon>Ecdysozoa</taxon>
        <taxon>Arthropoda</taxon>
        <taxon>Chelicerata</taxon>
        <taxon>Arachnida</taxon>
        <taxon>Acari</taxon>
        <taxon>Parasitiformes</taxon>
        <taxon>Ixodida</taxon>
        <taxon>Ixodoidea</taxon>
        <taxon>Ixodidae</taxon>
        <taxon>Ixodinae</taxon>
        <taxon>Ixodes</taxon>
    </lineage>
</organism>
<accession>A0AC60QFM5</accession>
<proteinExistence type="predicted"/>